<keyword evidence="3" id="KW-1185">Reference proteome</keyword>
<evidence type="ECO:0000313" key="3">
    <source>
        <dbReference type="Proteomes" id="UP000660262"/>
    </source>
</evidence>
<evidence type="ECO:0000256" key="1">
    <source>
        <dbReference type="SAM" id="Phobius"/>
    </source>
</evidence>
<keyword evidence="1" id="KW-0812">Transmembrane</keyword>
<dbReference type="AlphaFoldDB" id="A0A830HT73"/>
<protein>
    <submittedName>
        <fullName evidence="2">Uncharacterized protein</fullName>
    </submittedName>
</protein>
<accession>A0A830HT73</accession>
<evidence type="ECO:0000313" key="2">
    <source>
        <dbReference type="EMBL" id="GHP09863.1"/>
    </source>
</evidence>
<sequence>MNAEKTTVVSRLDALERRVCAFGTMWGLLSGASTLALIAWYVVRHTVYGALAFVTLSYVKGTAVAIGAFFLFIHLYKLGRWMQITRADQLREAQAAKQNNGTSNLKQVVVVEKL</sequence>
<keyword evidence="1" id="KW-0472">Membrane</keyword>
<feature type="transmembrane region" description="Helical" evidence="1">
    <location>
        <begin position="20"/>
        <end position="42"/>
    </location>
</feature>
<reference evidence="2" key="1">
    <citation type="submission" date="2020-10" db="EMBL/GenBank/DDBJ databases">
        <title>Unveiling of a novel bifunctional photoreceptor, Dualchrome1, isolated from a cosmopolitan green alga.</title>
        <authorList>
            <person name="Suzuki S."/>
            <person name="Kawachi M."/>
        </authorList>
    </citation>
    <scope>NUCLEOTIDE SEQUENCE</scope>
    <source>
        <strain evidence="2">NIES 2893</strain>
    </source>
</reference>
<proteinExistence type="predicted"/>
<dbReference type="Proteomes" id="UP000660262">
    <property type="component" value="Unassembled WGS sequence"/>
</dbReference>
<comment type="caution">
    <text evidence="2">The sequence shown here is derived from an EMBL/GenBank/DDBJ whole genome shotgun (WGS) entry which is preliminary data.</text>
</comment>
<name>A0A830HT73_9CHLO</name>
<keyword evidence="1" id="KW-1133">Transmembrane helix</keyword>
<feature type="transmembrane region" description="Helical" evidence="1">
    <location>
        <begin position="48"/>
        <end position="76"/>
    </location>
</feature>
<organism evidence="2 3">
    <name type="scientific">Pycnococcus provasolii</name>
    <dbReference type="NCBI Taxonomy" id="41880"/>
    <lineage>
        <taxon>Eukaryota</taxon>
        <taxon>Viridiplantae</taxon>
        <taxon>Chlorophyta</taxon>
        <taxon>Pseudoscourfieldiophyceae</taxon>
        <taxon>Pseudoscourfieldiales</taxon>
        <taxon>Pycnococcaceae</taxon>
        <taxon>Pycnococcus</taxon>
    </lineage>
</organism>
<dbReference type="EMBL" id="BNJQ01000026">
    <property type="protein sequence ID" value="GHP09863.1"/>
    <property type="molecule type" value="Genomic_DNA"/>
</dbReference>
<gene>
    <name evidence="2" type="ORF">PPROV_000859800</name>
</gene>